<protein>
    <submittedName>
        <fullName evidence="2">Helix-turn-helix domain-containing protein</fullName>
    </submittedName>
</protein>
<dbReference type="RefSeq" id="WP_363797591.1">
    <property type="nucleotide sequence ID" value="NZ_CP159925.1"/>
</dbReference>
<accession>A0AAU8MR00</accession>
<evidence type="ECO:0000313" key="2">
    <source>
        <dbReference type="EMBL" id="XCO74722.1"/>
    </source>
</evidence>
<dbReference type="CDD" id="cd00093">
    <property type="entry name" value="HTH_XRE"/>
    <property type="match status" value="1"/>
</dbReference>
<dbReference type="SMART" id="SM00530">
    <property type="entry name" value="HTH_XRE"/>
    <property type="match status" value="1"/>
</dbReference>
<organism evidence="2">
    <name type="scientific">Lysobacter firmicutimachus</name>
    <dbReference type="NCBI Taxonomy" id="1792846"/>
    <lineage>
        <taxon>Bacteria</taxon>
        <taxon>Pseudomonadati</taxon>
        <taxon>Pseudomonadota</taxon>
        <taxon>Gammaproteobacteria</taxon>
        <taxon>Lysobacterales</taxon>
        <taxon>Lysobacteraceae</taxon>
        <taxon>Lysobacter</taxon>
    </lineage>
</organism>
<proteinExistence type="predicted"/>
<feature type="domain" description="HTH cro/C1-type" evidence="1">
    <location>
        <begin position="8"/>
        <end position="63"/>
    </location>
</feature>
<reference evidence="2" key="1">
    <citation type="submission" date="2024-06" db="EMBL/GenBank/DDBJ databases">
        <authorList>
            <person name="Li S."/>
        </authorList>
    </citation>
    <scope>NUCLEOTIDE SEQUENCE</scope>
    <source>
        <strain evidence="2">SR10</strain>
    </source>
</reference>
<sequence>MSALPERIRRARALARTSQLALATAVGVQRSAVAQWERPSGSRPSMHHLLAIAKVTGVCLEWLGTGRGQIRPDDDAWTPALRPADYAQDDIEEECLSALRRLPFTLRKQLVATISLMAKASADGKD</sequence>
<dbReference type="InterPro" id="IPR001387">
    <property type="entry name" value="Cro/C1-type_HTH"/>
</dbReference>
<name>A0AAU8MR00_9GAMM</name>
<dbReference type="EMBL" id="CP159925">
    <property type="protein sequence ID" value="XCO74722.1"/>
    <property type="molecule type" value="Genomic_DNA"/>
</dbReference>
<gene>
    <name evidence="2" type="ORF">ABU614_20495</name>
</gene>
<dbReference type="GO" id="GO:0003677">
    <property type="term" value="F:DNA binding"/>
    <property type="evidence" value="ECO:0007669"/>
    <property type="project" value="InterPro"/>
</dbReference>
<dbReference type="PROSITE" id="PS50943">
    <property type="entry name" value="HTH_CROC1"/>
    <property type="match status" value="1"/>
</dbReference>
<dbReference type="SUPFAM" id="SSF47413">
    <property type="entry name" value="lambda repressor-like DNA-binding domains"/>
    <property type="match status" value="1"/>
</dbReference>
<dbReference type="InterPro" id="IPR010982">
    <property type="entry name" value="Lambda_DNA-bd_dom_sf"/>
</dbReference>
<evidence type="ECO:0000259" key="1">
    <source>
        <dbReference type="PROSITE" id="PS50943"/>
    </source>
</evidence>
<dbReference type="Gene3D" id="1.10.260.40">
    <property type="entry name" value="lambda repressor-like DNA-binding domains"/>
    <property type="match status" value="1"/>
</dbReference>
<dbReference type="Pfam" id="PF01381">
    <property type="entry name" value="HTH_3"/>
    <property type="match status" value="1"/>
</dbReference>
<dbReference type="AlphaFoldDB" id="A0AAU8MR00"/>